<evidence type="ECO:0000256" key="1">
    <source>
        <dbReference type="SAM" id="Phobius"/>
    </source>
</evidence>
<protein>
    <submittedName>
        <fullName evidence="2">1772_t:CDS:1</fullName>
    </submittedName>
</protein>
<keyword evidence="1" id="KW-0812">Transmembrane</keyword>
<sequence>MIYGYAWKGAACAVISNVNWFFVSINLSLYGTIAILTYLRICRGMFFNYGKGDYKLWSLVLFLSVIFQILNYKNHGPRKYCILKEVMNVRGSCYTVSTSTSSENLDDNNVETAMGKSMGGIGNAIQYMINEGIVVSASTGLETPIIECLGITNENNTDDDVTEISKVKDTYDTNIMDKNEDSNIILNNESQSNNKINFKDDINV</sequence>
<evidence type="ECO:0000313" key="3">
    <source>
        <dbReference type="Proteomes" id="UP000789570"/>
    </source>
</evidence>
<accession>A0A9N9GA92</accession>
<comment type="caution">
    <text evidence="2">The sequence shown here is derived from an EMBL/GenBank/DDBJ whole genome shotgun (WGS) entry which is preliminary data.</text>
</comment>
<proteinExistence type="predicted"/>
<dbReference type="OrthoDB" id="2112032at2759"/>
<gene>
    <name evidence="2" type="ORF">FCALED_LOCUS8340</name>
</gene>
<reference evidence="2" key="1">
    <citation type="submission" date="2021-06" db="EMBL/GenBank/DDBJ databases">
        <authorList>
            <person name="Kallberg Y."/>
            <person name="Tangrot J."/>
            <person name="Rosling A."/>
        </authorList>
    </citation>
    <scope>NUCLEOTIDE SEQUENCE</scope>
    <source>
        <strain evidence="2">UK204</strain>
    </source>
</reference>
<organism evidence="2 3">
    <name type="scientific">Funneliformis caledonium</name>
    <dbReference type="NCBI Taxonomy" id="1117310"/>
    <lineage>
        <taxon>Eukaryota</taxon>
        <taxon>Fungi</taxon>
        <taxon>Fungi incertae sedis</taxon>
        <taxon>Mucoromycota</taxon>
        <taxon>Glomeromycotina</taxon>
        <taxon>Glomeromycetes</taxon>
        <taxon>Glomerales</taxon>
        <taxon>Glomeraceae</taxon>
        <taxon>Funneliformis</taxon>
    </lineage>
</organism>
<feature type="transmembrane region" description="Helical" evidence="1">
    <location>
        <begin position="54"/>
        <end position="72"/>
    </location>
</feature>
<evidence type="ECO:0000313" key="2">
    <source>
        <dbReference type="EMBL" id="CAG8595910.1"/>
    </source>
</evidence>
<dbReference type="Proteomes" id="UP000789570">
    <property type="component" value="Unassembled WGS sequence"/>
</dbReference>
<keyword evidence="1" id="KW-0472">Membrane</keyword>
<keyword evidence="1" id="KW-1133">Transmembrane helix</keyword>
<name>A0A9N9GA92_9GLOM</name>
<keyword evidence="3" id="KW-1185">Reference proteome</keyword>
<dbReference type="AlphaFoldDB" id="A0A9N9GA92"/>
<dbReference type="EMBL" id="CAJVPQ010002406">
    <property type="protein sequence ID" value="CAG8595910.1"/>
    <property type="molecule type" value="Genomic_DNA"/>
</dbReference>
<feature type="transmembrane region" description="Helical" evidence="1">
    <location>
        <begin position="20"/>
        <end position="42"/>
    </location>
</feature>